<dbReference type="InterPro" id="IPR032675">
    <property type="entry name" value="LRR_dom_sf"/>
</dbReference>
<gene>
    <name evidence="2" type="ORF">GSBLH_T00000709001</name>
</gene>
<evidence type="ECO:0000313" key="2">
    <source>
        <dbReference type="EMBL" id="CBK20361.2"/>
    </source>
</evidence>
<dbReference type="OrthoDB" id="10629797at2759"/>
<name>D8LXQ6_BLAHO</name>
<keyword evidence="1" id="KW-0732">Signal</keyword>
<dbReference type="SUPFAM" id="SSF82185">
    <property type="entry name" value="Histone H3 K4-specific methyltransferase SET7/9 N-terminal domain"/>
    <property type="match status" value="1"/>
</dbReference>
<feature type="chain" id="PRO_5003117636" evidence="1">
    <location>
        <begin position="20"/>
        <end position="314"/>
    </location>
</feature>
<reference evidence="2" key="1">
    <citation type="submission" date="2010-02" db="EMBL/GenBank/DDBJ databases">
        <title>Sequencing and annotation of the Blastocystis hominis genome.</title>
        <authorList>
            <person name="Wincker P."/>
        </authorList>
    </citation>
    <scope>NUCLEOTIDE SEQUENCE</scope>
    <source>
        <strain evidence="2">Singapore isolate B</strain>
    </source>
</reference>
<dbReference type="InParanoid" id="D8LXQ6"/>
<protein>
    <submittedName>
        <fullName evidence="2">Uncharacterized protein</fullName>
    </submittedName>
</protein>
<dbReference type="EMBL" id="FN668639">
    <property type="protein sequence ID" value="CBK20361.2"/>
    <property type="molecule type" value="Genomic_DNA"/>
</dbReference>
<evidence type="ECO:0000313" key="3">
    <source>
        <dbReference type="Proteomes" id="UP000008312"/>
    </source>
</evidence>
<dbReference type="AlphaFoldDB" id="D8LXQ6"/>
<keyword evidence="3" id="KW-1185">Reference proteome</keyword>
<evidence type="ECO:0000256" key="1">
    <source>
        <dbReference type="SAM" id="SignalP"/>
    </source>
</evidence>
<dbReference type="Proteomes" id="UP000008312">
    <property type="component" value="Unassembled WGS sequence"/>
</dbReference>
<feature type="signal peptide" evidence="1">
    <location>
        <begin position="1"/>
        <end position="19"/>
    </location>
</feature>
<accession>D8LXQ6</accession>
<dbReference type="Gene3D" id="3.80.10.10">
    <property type="entry name" value="Ribonuclease Inhibitor"/>
    <property type="match status" value="1"/>
</dbReference>
<proteinExistence type="predicted"/>
<organism evidence="2">
    <name type="scientific">Blastocystis hominis</name>
    <dbReference type="NCBI Taxonomy" id="12968"/>
    <lineage>
        <taxon>Eukaryota</taxon>
        <taxon>Sar</taxon>
        <taxon>Stramenopiles</taxon>
        <taxon>Bigyra</taxon>
        <taxon>Opalozoa</taxon>
        <taxon>Opalinata</taxon>
        <taxon>Blastocystidae</taxon>
        <taxon>Blastocystis</taxon>
    </lineage>
</organism>
<dbReference type="SUPFAM" id="SSF52058">
    <property type="entry name" value="L domain-like"/>
    <property type="match status" value="1"/>
</dbReference>
<sequence>MKPNGWIFLFLSTRECVILQFDNGVYMNQGFVLNEQKVLKVIGNHQIGAISYNEEQSIEVVEEGIVDLDHGSRFEGLVLTENNFGIPFGYGEMYDDDGILVYKGIMINWKRFGYGTSYHNNEVIEYEGYWCDDKRFGSGKMYNRKGMKIKDCYWYNGIESDNDTMYYRGKGSEPLNIGIKHLKLFGFCALVDWDVSLLYNLESIEISNRCFRSVQTFRIDGLNRLKTIKIGNYSFTQKRDFFGKNRSKSFHILNCKSLESIQIGNNSFSDFAGDFELKNLPQLQSIQIGNTELDSYNFHSSSFQIKGIVPFLLR</sequence>
<dbReference type="RefSeq" id="XP_012894409.1">
    <property type="nucleotide sequence ID" value="XM_013038955.1"/>
</dbReference>
<dbReference type="GeneID" id="24918004"/>